<dbReference type="PANTHER" id="PTHR42701:SF1">
    <property type="entry name" value="IMIDAZOLE GLYCEROL PHOSPHATE SYNTHASE SUBUNIT HISH"/>
    <property type="match status" value="1"/>
</dbReference>
<reference evidence="15" key="1">
    <citation type="submission" date="2016-02" db="EMBL/GenBank/DDBJ databases">
        <title>Draft Genome Sequence of Sporotomaculum syntrophicum Strain FB, a Syntrophic Benzoate Degrader.</title>
        <authorList>
            <person name="Nobu M.K."/>
            <person name="Narihiro T."/>
            <person name="Qiu Y.-L."/>
            <person name="Ohashi A."/>
            <person name="Liu W.-T."/>
            <person name="Yuji S."/>
        </authorList>
    </citation>
    <scope>NUCLEOTIDE SEQUENCE</scope>
    <source>
        <strain evidence="15">FB</strain>
    </source>
</reference>
<evidence type="ECO:0000256" key="10">
    <source>
        <dbReference type="ARBA" id="ARBA00047838"/>
    </source>
</evidence>
<evidence type="ECO:0000256" key="11">
    <source>
        <dbReference type="ARBA" id="ARBA00049534"/>
    </source>
</evidence>
<feature type="domain" description="Glutamine amidotransferase" evidence="14">
    <location>
        <begin position="4"/>
        <end position="196"/>
    </location>
</feature>
<dbReference type="CDD" id="cd01748">
    <property type="entry name" value="GATase1_IGP_Synthase"/>
    <property type="match status" value="1"/>
</dbReference>
<keyword evidence="7 12" id="KW-0315">Glutamine amidotransferase</keyword>
<evidence type="ECO:0000313" key="15">
    <source>
        <dbReference type="EMBL" id="KAF1086427.1"/>
    </source>
</evidence>
<keyword evidence="5 12" id="KW-0028">Amino-acid biosynthesis</keyword>
<evidence type="ECO:0000256" key="6">
    <source>
        <dbReference type="ARBA" id="ARBA00022801"/>
    </source>
</evidence>
<accession>A0A9D3AYU4</accession>
<comment type="function">
    <text evidence="12">IGPS catalyzes the conversion of PRFAR and glutamine to IGP, AICAR and glutamate. The HisH subunit catalyzes the hydrolysis of glutamine to glutamate and ammonia as part of the synthesis of IGP and AICAR. The resulting ammonia molecule is channeled to the active site of HisF.</text>
</comment>
<dbReference type="HAMAP" id="MF_00278">
    <property type="entry name" value="HisH"/>
    <property type="match status" value="1"/>
</dbReference>
<evidence type="ECO:0000256" key="5">
    <source>
        <dbReference type="ARBA" id="ARBA00022605"/>
    </source>
</evidence>
<comment type="caution">
    <text evidence="15">The sequence shown here is derived from an EMBL/GenBank/DDBJ whole genome shotgun (WGS) entry which is preliminary data.</text>
</comment>
<sequence>MIAIVDYGMGNLRSVAKGFEKMGFGVEVTSNPQELEQAAGVVLPGVGAFADAMSNLRNRGLVDAIHRVIAAGKPFLGICLGLQLLFEYSEEWGITEGLAVFPGRVRRLPPGLKIPHMGWNTLTYQKSCPLFQGIPDQAAFYFVHSYYVEPADPELTVVTTEYGMDFTSVAAKDNVYGIQFHPEKSSALGLRILENFGRLVEKC</sequence>
<dbReference type="EMBL" id="LSRS01000001">
    <property type="protein sequence ID" value="KAF1086427.1"/>
    <property type="molecule type" value="Genomic_DNA"/>
</dbReference>
<dbReference type="Proteomes" id="UP000798488">
    <property type="component" value="Unassembled WGS sequence"/>
</dbReference>
<dbReference type="PROSITE" id="PS51273">
    <property type="entry name" value="GATASE_TYPE_1"/>
    <property type="match status" value="1"/>
</dbReference>
<dbReference type="GO" id="GO:0005737">
    <property type="term" value="C:cytoplasm"/>
    <property type="evidence" value="ECO:0007669"/>
    <property type="project" value="UniProtKB-SubCell"/>
</dbReference>
<keyword evidence="6 12" id="KW-0378">Hydrolase</keyword>
<dbReference type="RefSeq" id="WP_161820588.1">
    <property type="nucleotide sequence ID" value="NZ_LSRS01000001.1"/>
</dbReference>
<evidence type="ECO:0000256" key="13">
    <source>
        <dbReference type="PIRSR" id="PIRSR000495-1"/>
    </source>
</evidence>
<protein>
    <recommendedName>
        <fullName evidence="12">Imidazole glycerol phosphate synthase subunit HisH</fullName>
        <ecNumber evidence="12">4.3.2.10</ecNumber>
    </recommendedName>
    <alternativeName>
        <fullName evidence="12">IGP synthase glutaminase subunit</fullName>
        <ecNumber evidence="12">3.5.1.2</ecNumber>
    </alternativeName>
    <alternativeName>
        <fullName evidence="12">IGP synthase subunit HisH</fullName>
    </alternativeName>
    <alternativeName>
        <fullName evidence="12">ImGP synthase subunit HisH</fullName>
        <shortName evidence="12">IGPS subunit HisH</shortName>
    </alternativeName>
</protein>
<keyword evidence="16" id="KW-1185">Reference proteome</keyword>
<dbReference type="OrthoDB" id="9807137at2"/>
<dbReference type="GO" id="GO:0016829">
    <property type="term" value="F:lyase activity"/>
    <property type="evidence" value="ECO:0007669"/>
    <property type="project" value="UniProtKB-KW"/>
</dbReference>
<comment type="pathway">
    <text evidence="2 12">Amino-acid biosynthesis; L-histidine biosynthesis; L-histidine from 5-phospho-alpha-D-ribose 1-diphosphate: step 5/9.</text>
</comment>
<comment type="catalytic activity">
    <reaction evidence="11 12">
        <text>L-glutamine + H2O = L-glutamate + NH4(+)</text>
        <dbReference type="Rhea" id="RHEA:15889"/>
        <dbReference type="ChEBI" id="CHEBI:15377"/>
        <dbReference type="ChEBI" id="CHEBI:28938"/>
        <dbReference type="ChEBI" id="CHEBI:29985"/>
        <dbReference type="ChEBI" id="CHEBI:58359"/>
        <dbReference type="EC" id="3.5.1.2"/>
    </reaction>
</comment>
<evidence type="ECO:0000313" key="16">
    <source>
        <dbReference type="Proteomes" id="UP000798488"/>
    </source>
</evidence>
<evidence type="ECO:0000256" key="12">
    <source>
        <dbReference type="HAMAP-Rule" id="MF_00278"/>
    </source>
</evidence>
<dbReference type="PIRSF" id="PIRSF000495">
    <property type="entry name" value="Amidotransf_hisH"/>
    <property type="match status" value="1"/>
</dbReference>
<dbReference type="AlphaFoldDB" id="A0A9D3AYU4"/>
<dbReference type="GO" id="GO:0004359">
    <property type="term" value="F:glutaminase activity"/>
    <property type="evidence" value="ECO:0007669"/>
    <property type="project" value="UniProtKB-EC"/>
</dbReference>
<comment type="subunit">
    <text evidence="3 12">Heterodimer of HisH and HisF.</text>
</comment>
<dbReference type="InterPro" id="IPR010139">
    <property type="entry name" value="Imidazole-glycPsynth_HisH"/>
</dbReference>
<evidence type="ECO:0000256" key="3">
    <source>
        <dbReference type="ARBA" id="ARBA00011152"/>
    </source>
</evidence>
<dbReference type="NCBIfam" id="TIGR01855">
    <property type="entry name" value="IMP_synth_hisH"/>
    <property type="match status" value="1"/>
</dbReference>
<keyword evidence="4 12" id="KW-0963">Cytoplasm</keyword>
<organism evidence="15 16">
    <name type="scientific">Sporotomaculum syntrophicum</name>
    <dbReference type="NCBI Taxonomy" id="182264"/>
    <lineage>
        <taxon>Bacteria</taxon>
        <taxon>Bacillati</taxon>
        <taxon>Bacillota</taxon>
        <taxon>Clostridia</taxon>
        <taxon>Eubacteriales</taxon>
        <taxon>Desulfallaceae</taxon>
        <taxon>Sporotomaculum</taxon>
    </lineage>
</organism>
<dbReference type="GO" id="GO:0000105">
    <property type="term" value="P:L-histidine biosynthetic process"/>
    <property type="evidence" value="ECO:0007669"/>
    <property type="project" value="UniProtKB-UniRule"/>
</dbReference>
<feature type="active site" evidence="12 13">
    <location>
        <position position="183"/>
    </location>
</feature>
<comment type="subcellular location">
    <subcellularLocation>
        <location evidence="1 12">Cytoplasm</location>
    </subcellularLocation>
</comment>
<evidence type="ECO:0000256" key="2">
    <source>
        <dbReference type="ARBA" id="ARBA00005091"/>
    </source>
</evidence>
<evidence type="ECO:0000256" key="9">
    <source>
        <dbReference type="ARBA" id="ARBA00023239"/>
    </source>
</evidence>
<comment type="catalytic activity">
    <reaction evidence="10 12">
        <text>5-[(5-phospho-1-deoxy-D-ribulos-1-ylimino)methylamino]-1-(5-phospho-beta-D-ribosyl)imidazole-4-carboxamide + L-glutamine = D-erythro-1-(imidazol-4-yl)glycerol 3-phosphate + 5-amino-1-(5-phospho-beta-D-ribosyl)imidazole-4-carboxamide + L-glutamate + H(+)</text>
        <dbReference type="Rhea" id="RHEA:24793"/>
        <dbReference type="ChEBI" id="CHEBI:15378"/>
        <dbReference type="ChEBI" id="CHEBI:29985"/>
        <dbReference type="ChEBI" id="CHEBI:58278"/>
        <dbReference type="ChEBI" id="CHEBI:58359"/>
        <dbReference type="ChEBI" id="CHEBI:58475"/>
        <dbReference type="ChEBI" id="CHEBI:58525"/>
        <dbReference type="EC" id="4.3.2.10"/>
    </reaction>
</comment>
<dbReference type="PANTHER" id="PTHR42701">
    <property type="entry name" value="IMIDAZOLE GLYCEROL PHOSPHATE SYNTHASE SUBUNIT HISH"/>
    <property type="match status" value="1"/>
</dbReference>
<evidence type="ECO:0000256" key="8">
    <source>
        <dbReference type="ARBA" id="ARBA00023102"/>
    </source>
</evidence>
<keyword evidence="15" id="KW-0808">Transferase</keyword>
<dbReference type="Gene3D" id="3.40.50.880">
    <property type="match status" value="1"/>
</dbReference>
<evidence type="ECO:0000256" key="4">
    <source>
        <dbReference type="ARBA" id="ARBA00022490"/>
    </source>
</evidence>
<proteinExistence type="inferred from homology"/>
<dbReference type="FunFam" id="3.40.50.880:FF:000009">
    <property type="entry name" value="Imidazole glycerol phosphate synthase subunit HisH"/>
    <property type="match status" value="1"/>
</dbReference>
<evidence type="ECO:0000256" key="7">
    <source>
        <dbReference type="ARBA" id="ARBA00022962"/>
    </source>
</evidence>
<dbReference type="EC" id="3.5.1.2" evidence="12"/>
<feature type="active site" evidence="12 13">
    <location>
        <position position="181"/>
    </location>
</feature>
<keyword evidence="15" id="KW-0328">Glycosyltransferase</keyword>
<dbReference type="InterPro" id="IPR029062">
    <property type="entry name" value="Class_I_gatase-like"/>
</dbReference>
<dbReference type="GO" id="GO:0000107">
    <property type="term" value="F:imidazoleglycerol-phosphate synthase activity"/>
    <property type="evidence" value="ECO:0007669"/>
    <property type="project" value="UniProtKB-UniRule"/>
</dbReference>
<evidence type="ECO:0000259" key="14">
    <source>
        <dbReference type="Pfam" id="PF00117"/>
    </source>
</evidence>
<dbReference type="Pfam" id="PF00117">
    <property type="entry name" value="GATase"/>
    <property type="match status" value="1"/>
</dbReference>
<keyword evidence="9 12" id="KW-0456">Lyase</keyword>
<dbReference type="InterPro" id="IPR017926">
    <property type="entry name" value="GATASE"/>
</dbReference>
<keyword evidence="8 12" id="KW-0368">Histidine biosynthesis</keyword>
<dbReference type="SUPFAM" id="SSF52317">
    <property type="entry name" value="Class I glutamine amidotransferase-like"/>
    <property type="match status" value="1"/>
</dbReference>
<dbReference type="EC" id="4.3.2.10" evidence="12"/>
<gene>
    <name evidence="15" type="primary">hisH1</name>
    <name evidence="12" type="synonym">hisH</name>
    <name evidence="15" type="ORF">SPSYN_00145</name>
</gene>
<name>A0A9D3AYU4_9FIRM</name>
<feature type="active site" description="Nucleophile" evidence="12 13">
    <location>
        <position position="79"/>
    </location>
</feature>
<evidence type="ECO:0000256" key="1">
    <source>
        <dbReference type="ARBA" id="ARBA00004496"/>
    </source>
</evidence>